<gene>
    <name evidence="9" type="ORF">H6P87_01062</name>
</gene>
<evidence type="ECO:0000256" key="1">
    <source>
        <dbReference type="ARBA" id="ARBA00004429"/>
    </source>
</evidence>
<dbReference type="RefSeq" id="WP_202068947.1">
    <property type="nucleotide sequence ID" value="NZ_CP060138.2"/>
</dbReference>
<dbReference type="Proteomes" id="UP000595296">
    <property type="component" value="Chromosome"/>
</dbReference>
<dbReference type="InterPro" id="IPR036259">
    <property type="entry name" value="MFS_trans_sf"/>
</dbReference>
<dbReference type="EMBL" id="CP060138">
    <property type="protein sequence ID" value="QQV75501.1"/>
    <property type="molecule type" value="Genomic_DNA"/>
</dbReference>
<dbReference type="InterPro" id="IPR011701">
    <property type="entry name" value="MFS"/>
</dbReference>
<feature type="transmembrane region" description="Helical" evidence="7">
    <location>
        <begin position="53"/>
        <end position="70"/>
    </location>
</feature>
<evidence type="ECO:0000256" key="7">
    <source>
        <dbReference type="SAM" id="Phobius"/>
    </source>
</evidence>
<reference evidence="9 10" key="1">
    <citation type="journal article" date="2021" name="Int. J. Syst. Evol. Microbiol.">
        <title>Characterization of a novel transitional group Rickettsia species (Rickettsia tillamookensis sp. nov.) from the western black-legged tick, Ixodes pacificus.</title>
        <authorList>
            <person name="Gauthier D.T."/>
            <person name="Karpathy S.E."/>
            <person name="Grizzard S.L."/>
            <person name="Batra D."/>
            <person name="Rowe L.A."/>
            <person name="Paddock C.D."/>
        </authorList>
    </citation>
    <scope>NUCLEOTIDE SEQUENCE [LARGE SCALE GENOMIC DNA]</scope>
    <source>
        <strain evidence="9 10">Tillamook 23</strain>
    </source>
</reference>
<feature type="transmembrane region" description="Helical" evidence="7">
    <location>
        <begin position="183"/>
        <end position="202"/>
    </location>
</feature>
<dbReference type="SUPFAM" id="SSF103473">
    <property type="entry name" value="MFS general substrate transporter"/>
    <property type="match status" value="1"/>
</dbReference>
<proteinExistence type="predicted"/>
<keyword evidence="4 7" id="KW-0812">Transmembrane</keyword>
<keyword evidence="3" id="KW-1003">Cell membrane</keyword>
<feature type="transmembrane region" description="Helical" evidence="7">
    <location>
        <begin position="21"/>
        <end position="41"/>
    </location>
</feature>
<feature type="transmembrane region" description="Helical" evidence="7">
    <location>
        <begin position="152"/>
        <end position="177"/>
    </location>
</feature>
<evidence type="ECO:0000256" key="5">
    <source>
        <dbReference type="ARBA" id="ARBA00022989"/>
    </source>
</evidence>
<dbReference type="Gene3D" id="1.20.1250.20">
    <property type="entry name" value="MFS general substrate transporter like domains"/>
    <property type="match status" value="1"/>
</dbReference>
<feature type="transmembrane region" description="Helical" evidence="7">
    <location>
        <begin position="317"/>
        <end position="336"/>
    </location>
</feature>
<keyword evidence="2" id="KW-0813">Transport</keyword>
<dbReference type="InterPro" id="IPR020846">
    <property type="entry name" value="MFS_dom"/>
</dbReference>
<keyword evidence="5 7" id="KW-1133">Transmembrane helix</keyword>
<feature type="transmembrane region" description="Helical" evidence="7">
    <location>
        <begin position="288"/>
        <end position="310"/>
    </location>
</feature>
<feature type="transmembrane region" description="Helical" evidence="7">
    <location>
        <begin position="91"/>
        <end position="110"/>
    </location>
</feature>
<feature type="transmembrane region" description="Helical" evidence="7">
    <location>
        <begin position="376"/>
        <end position="398"/>
    </location>
</feature>
<sequence length="437" mass="49038">MLGYEKEQRSLNLEQKKAIGILSTGTFLEYFDLMLYVHMAVLLNKLFFPQTDAFTSSLFTALAFCSTYILRPLGALIFGWIGDTIGRKTTVIITTFLMSICCIIMANLPTYEEKGLAVSVIITLCRAIQGISSMGEVVGAEIYLTEMISPPIRYVAVAVVSVFATLGGTTALGVASLVTSQGFSWRAVFWIGAAIALVGTTARRSLRETPEFADAKRQLKKTLEVANQDLSIIKNNPVISTKLLNKNFLAYFLIECCWPVMFYFIYVYCGEVLERVFNYTPAQVINHNFFISLVNLLGFLILTFLSYWIYPLKILKVKFGAFIIFTVAIPYFLSNMTSPTELFILQSLVILFVSDSMPAAPIFYKHFPIFKRFTSATLTYALSRAIMYVVVSFGLVYLTKFFNYWGLFIVFALVATGFAIGLSHFEKVEKEAGNYPL</sequence>
<organism evidence="9 10">
    <name type="scientific">Rickettsia tillamookensis</name>
    <dbReference type="NCBI Taxonomy" id="2761623"/>
    <lineage>
        <taxon>Bacteria</taxon>
        <taxon>Pseudomonadati</taxon>
        <taxon>Pseudomonadota</taxon>
        <taxon>Alphaproteobacteria</taxon>
        <taxon>Rickettsiales</taxon>
        <taxon>Rickettsiaceae</taxon>
        <taxon>Rickettsieae</taxon>
        <taxon>Rickettsia</taxon>
        <taxon>spotted fever group</taxon>
    </lineage>
</organism>
<evidence type="ECO:0000313" key="10">
    <source>
        <dbReference type="Proteomes" id="UP000595296"/>
    </source>
</evidence>
<feature type="transmembrane region" description="Helical" evidence="7">
    <location>
        <begin position="404"/>
        <end position="422"/>
    </location>
</feature>
<comment type="subcellular location">
    <subcellularLocation>
        <location evidence="1">Cell inner membrane</location>
        <topology evidence="1">Multi-pass membrane protein</topology>
    </subcellularLocation>
</comment>
<dbReference type="PROSITE" id="PS50850">
    <property type="entry name" value="MFS"/>
    <property type="match status" value="1"/>
</dbReference>
<evidence type="ECO:0000313" key="9">
    <source>
        <dbReference type="EMBL" id="QQV75501.1"/>
    </source>
</evidence>
<evidence type="ECO:0000259" key="8">
    <source>
        <dbReference type="PROSITE" id="PS50850"/>
    </source>
</evidence>
<feature type="transmembrane region" description="Helical" evidence="7">
    <location>
        <begin position="248"/>
        <end position="268"/>
    </location>
</feature>
<name>A0A9E6MIB9_9RICK</name>
<feature type="transmembrane region" description="Helical" evidence="7">
    <location>
        <begin position="342"/>
        <end position="364"/>
    </location>
</feature>
<feature type="domain" description="Major facilitator superfamily (MFS) profile" evidence="8">
    <location>
        <begin position="18"/>
        <end position="430"/>
    </location>
</feature>
<accession>A0A9E6MIB9</accession>
<keyword evidence="10" id="KW-1185">Reference proteome</keyword>
<protein>
    <recommendedName>
        <fullName evidence="8">Major facilitator superfamily (MFS) profile domain-containing protein</fullName>
    </recommendedName>
</protein>
<dbReference type="PANTHER" id="PTHR43045:SF1">
    <property type="entry name" value="SHIKIMATE TRANSPORTER"/>
    <property type="match status" value="1"/>
</dbReference>
<keyword evidence="6 7" id="KW-0472">Membrane</keyword>
<dbReference type="PANTHER" id="PTHR43045">
    <property type="entry name" value="SHIKIMATE TRANSPORTER"/>
    <property type="match status" value="1"/>
</dbReference>
<dbReference type="Pfam" id="PF07690">
    <property type="entry name" value="MFS_1"/>
    <property type="match status" value="1"/>
</dbReference>
<evidence type="ECO:0000256" key="3">
    <source>
        <dbReference type="ARBA" id="ARBA00022475"/>
    </source>
</evidence>
<evidence type="ECO:0000256" key="2">
    <source>
        <dbReference type="ARBA" id="ARBA00022448"/>
    </source>
</evidence>
<evidence type="ECO:0000256" key="6">
    <source>
        <dbReference type="ARBA" id="ARBA00023136"/>
    </source>
</evidence>
<evidence type="ECO:0000256" key="4">
    <source>
        <dbReference type="ARBA" id="ARBA00022692"/>
    </source>
</evidence>